<dbReference type="Pfam" id="PF20619">
    <property type="entry name" value="DUF6804"/>
    <property type="match status" value="1"/>
</dbReference>
<keyword evidence="1" id="KW-0812">Transmembrane</keyword>
<accession>A0A2W7I2E0</accession>
<keyword evidence="3" id="KW-1185">Reference proteome</keyword>
<evidence type="ECO:0000256" key="1">
    <source>
        <dbReference type="SAM" id="Phobius"/>
    </source>
</evidence>
<evidence type="ECO:0000313" key="3">
    <source>
        <dbReference type="Proteomes" id="UP000249542"/>
    </source>
</evidence>
<dbReference type="EMBL" id="QKYV01000004">
    <property type="protein sequence ID" value="PZW40458.1"/>
    <property type="molecule type" value="Genomic_DNA"/>
</dbReference>
<evidence type="ECO:0000313" key="2">
    <source>
        <dbReference type="EMBL" id="PZW40458.1"/>
    </source>
</evidence>
<keyword evidence="1" id="KW-1133">Transmembrane helix</keyword>
<sequence length="105" mass="12007">MRYLEPILKIALAVLFFVCLLDMPYGYYEFVRFLALVIFGVFAYKANVQNKNTAVIIYASLVLLFQPFFKVALGREIWNIVDVIVGIGLIVSIFIDFSADQNKCK</sequence>
<proteinExistence type="predicted"/>
<name>A0A2W7I2E0_9FLAO</name>
<comment type="caution">
    <text evidence="2">The sequence shown here is derived from an EMBL/GenBank/DDBJ whole genome shotgun (WGS) entry which is preliminary data.</text>
</comment>
<reference evidence="2 3" key="1">
    <citation type="submission" date="2018-06" db="EMBL/GenBank/DDBJ databases">
        <title>Genomic Encyclopedia of Archaeal and Bacterial Type Strains, Phase II (KMG-II): from individual species to whole genera.</title>
        <authorList>
            <person name="Goeker M."/>
        </authorList>
    </citation>
    <scope>NUCLEOTIDE SEQUENCE [LARGE SCALE GENOMIC DNA]</scope>
    <source>
        <strain evidence="2 3">DSM 15361</strain>
    </source>
</reference>
<dbReference type="RefSeq" id="WP_111540845.1">
    <property type="nucleotide sequence ID" value="NZ_QKYV01000004.1"/>
</dbReference>
<dbReference type="AlphaFoldDB" id="A0A2W7I2E0"/>
<feature type="transmembrane region" description="Helical" evidence="1">
    <location>
        <begin position="30"/>
        <end position="48"/>
    </location>
</feature>
<dbReference type="Proteomes" id="UP000249542">
    <property type="component" value="Unassembled WGS sequence"/>
</dbReference>
<organism evidence="2 3">
    <name type="scientific">Mesonia algae</name>
    <dbReference type="NCBI Taxonomy" id="213248"/>
    <lineage>
        <taxon>Bacteria</taxon>
        <taxon>Pseudomonadati</taxon>
        <taxon>Bacteroidota</taxon>
        <taxon>Flavobacteriia</taxon>
        <taxon>Flavobacteriales</taxon>
        <taxon>Flavobacteriaceae</taxon>
        <taxon>Mesonia</taxon>
    </lineage>
</organism>
<keyword evidence="1" id="KW-0472">Membrane</keyword>
<protein>
    <recommendedName>
        <fullName evidence="4">SPW repeat-containing protein</fullName>
    </recommendedName>
</protein>
<gene>
    <name evidence="2" type="ORF">LX95_01521</name>
</gene>
<dbReference type="InterPro" id="IPR046548">
    <property type="entry name" value="DUF6804"/>
</dbReference>
<feature type="transmembrane region" description="Helical" evidence="1">
    <location>
        <begin position="55"/>
        <end position="73"/>
    </location>
</feature>
<feature type="transmembrane region" description="Helical" evidence="1">
    <location>
        <begin position="79"/>
        <end position="99"/>
    </location>
</feature>
<feature type="transmembrane region" description="Helical" evidence="1">
    <location>
        <begin position="7"/>
        <end position="24"/>
    </location>
</feature>
<evidence type="ECO:0008006" key="4">
    <source>
        <dbReference type="Google" id="ProtNLM"/>
    </source>
</evidence>